<dbReference type="EMBL" id="BQNB010018556">
    <property type="protein sequence ID" value="GJT75716.1"/>
    <property type="molecule type" value="Genomic_DNA"/>
</dbReference>
<comment type="caution">
    <text evidence="2">The sequence shown here is derived from an EMBL/GenBank/DDBJ whole genome shotgun (WGS) entry which is preliminary data.</text>
</comment>
<evidence type="ECO:0000313" key="3">
    <source>
        <dbReference type="Proteomes" id="UP001151760"/>
    </source>
</evidence>
<accession>A0ABQ5GKH3</accession>
<gene>
    <name evidence="2" type="ORF">Tco_1042441</name>
</gene>
<organism evidence="2 3">
    <name type="scientific">Tanacetum coccineum</name>
    <dbReference type="NCBI Taxonomy" id="301880"/>
    <lineage>
        <taxon>Eukaryota</taxon>
        <taxon>Viridiplantae</taxon>
        <taxon>Streptophyta</taxon>
        <taxon>Embryophyta</taxon>
        <taxon>Tracheophyta</taxon>
        <taxon>Spermatophyta</taxon>
        <taxon>Magnoliopsida</taxon>
        <taxon>eudicotyledons</taxon>
        <taxon>Gunneridae</taxon>
        <taxon>Pentapetalae</taxon>
        <taxon>asterids</taxon>
        <taxon>campanulids</taxon>
        <taxon>Asterales</taxon>
        <taxon>Asteraceae</taxon>
        <taxon>Asteroideae</taxon>
        <taxon>Anthemideae</taxon>
        <taxon>Anthemidinae</taxon>
        <taxon>Tanacetum</taxon>
    </lineage>
</organism>
<keyword evidence="1" id="KW-0732">Signal</keyword>
<sequence length="88" mass="9766">MNAIAAGALLLFFSSMKIDFNVERSNGCEIGSIEFLERVPTADIFTNLSHTINLHNDDIGLVSFVVFSECRHGYVVSSLMDTAYWSSE</sequence>
<evidence type="ECO:0000313" key="2">
    <source>
        <dbReference type="EMBL" id="GJT75716.1"/>
    </source>
</evidence>
<dbReference type="Proteomes" id="UP001151760">
    <property type="component" value="Unassembled WGS sequence"/>
</dbReference>
<reference evidence="2" key="2">
    <citation type="submission" date="2022-01" db="EMBL/GenBank/DDBJ databases">
        <authorList>
            <person name="Yamashiro T."/>
            <person name="Shiraishi A."/>
            <person name="Satake H."/>
            <person name="Nakayama K."/>
        </authorList>
    </citation>
    <scope>NUCLEOTIDE SEQUENCE</scope>
</reference>
<proteinExistence type="predicted"/>
<feature type="chain" id="PRO_5045159135" evidence="1">
    <location>
        <begin position="19"/>
        <end position="88"/>
    </location>
</feature>
<protein>
    <submittedName>
        <fullName evidence="2">Uncharacterized protein</fullName>
    </submittedName>
</protein>
<feature type="signal peptide" evidence="1">
    <location>
        <begin position="1"/>
        <end position="18"/>
    </location>
</feature>
<reference evidence="2" key="1">
    <citation type="journal article" date="2022" name="Int. J. Mol. Sci.">
        <title>Draft Genome of Tanacetum Coccineum: Genomic Comparison of Closely Related Tanacetum-Family Plants.</title>
        <authorList>
            <person name="Yamashiro T."/>
            <person name="Shiraishi A."/>
            <person name="Nakayama K."/>
            <person name="Satake H."/>
        </authorList>
    </citation>
    <scope>NUCLEOTIDE SEQUENCE</scope>
</reference>
<name>A0ABQ5GKH3_9ASTR</name>
<evidence type="ECO:0000256" key="1">
    <source>
        <dbReference type="SAM" id="SignalP"/>
    </source>
</evidence>
<keyword evidence="3" id="KW-1185">Reference proteome</keyword>